<reference evidence="3" key="1">
    <citation type="journal article" date="2010" name="Nature">
        <title>The Dynamic genome of Hydra.</title>
        <authorList>
            <person name="Chapman J.A."/>
            <person name="Kirkness E.F."/>
            <person name="Simakov O."/>
            <person name="Hampson S.E."/>
            <person name="Mitros T."/>
            <person name="Weinmaier T."/>
            <person name="Rattei T."/>
            <person name="Balasubramanian P.G."/>
            <person name="Borman J."/>
            <person name="Busam D."/>
            <person name="Disbennett K."/>
            <person name="Pfannkoch C."/>
            <person name="Sumin N."/>
            <person name="Sutton G."/>
            <person name="Viswanathan L."/>
            <person name="Walenz B."/>
            <person name="Goodstein D.M."/>
            <person name="Hellsten U."/>
            <person name="Kawashima T."/>
            <person name="Prochnik S.E."/>
            <person name="Putnam N.H."/>
            <person name="Shu S."/>
            <person name="Blumberg B."/>
            <person name="Dana C.E."/>
            <person name="Gee L."/>
            <person name="Kibler D.F."/>
            <person name="Law L."/>
            <person name="Lindgens D."/>
            <person name="Martinez D.E."/>
            <person name="Peng J."/>
            <person name="Wigge P.A."/>
            <person name="Bertulat B."/>
            <person name="Guder C."/>
            <person name="Nakamura Y."/>
            <person name="Ozbek S."/>
            <person name="Watanabe H."/>
            <person name="Khalturin K."/>
            <person name="Hemmrich G."/>
            <person name="Franke A."/>
            <person name="Augustin R."/>
            <person name="Fraune S."/>
            <person name="Hayakawa E."/>
            <person name="Hayakawa S."/>
            <person name="Hirose M."/>
            <person name="Hwang J."/>
            <person name="Ikeo K."/>
            <person name="Nishimiya-Fujisawa C."/>
            <person name="Ogura A."/>
            <person name="Takahashi T."/>
            <person name="Steinmetz P.R."/>
            <person name="Zhang X."/>
            <person name="Aufschnaiter R."/>
            <person name="Eder M.K."/>
            <person name="Gorny A.K."/>
            <person name="Salvenmoser W."/>
            <person name="Heimberg A.M."/>
            <person name="Wheeler B.M."/>
            <person name="Peterson K.J."/>
            <person name="Boettger A."/>
            <person name="Tischler P."/>
            <person name="Wolf A."/>
            <person name="Gojobori T."/>
            <person name="Remington K.A."/>
            <person name="Strausberg R.L."/>
            <person name="Venter J."/>
            <person name="Technau U."/>
            <person name="Hobmayer B."/>
            <person name="Bosch T.C."/>
            <person name="Holstein T.W."/>
            <person name="Fujisawa T."/>
            <person name="Bode H.R."/>
            <person name="David C.N."/>
            <person name="Rokhsar D.S."/>
            <person name="Steele R.E."/>
        </authorList>
    </citation>
    <scope>NUCLEOTIDE SEQUENCE</scope>
</reference>
<dbReference type="GO" id="GO:0003676">
    <property type="term" value="F:nucleic acid binding"/>
    <property type="evidence" value="ECO:0007669"/>
    <property type="project" value="InterPro"/>
</dbReference>
<protein>
    <recommendedName>
        <fullName evidence="2">Integrase catalytic domain-containing protein</fullName>
    </recommendedName>
</protein>
<proteinExistence type="predicted"/>
<dbReference type="Gene3D" id="3.30.420.10">
    <property type="entry name" value="Ribonuclease H-like superfamily/Ribonuclease H"/>
    <property type="match status" value="1"/>
</dbReference>
<gene>
    <name evidence="3" type="ORF">Csp_D33420</name>
</gene>
<feature type="compositionally biased region" description="Basic and acidic residues" evidence="1">
    <location>
        <begin position="440"/>
        <end position="462"/>
    </location>
</feature>
<evidence type="ECO:0000256" key="1">
    <source>
        <dbReference type="SAM" id="MobiDB-lite"/>
    </source>
</evidence>
<accession>C9YFI6</accession>
<name>C9YFI6_CURXX</name>
<dbReference type="InterPro" id="IPR001584">
    <property type="entry name" value="Integrase_cat-core"/>
</dbReference>
<dbReference type="InterPro" id="IPR036397">
    <property type="entry name" value="RNaseH_sf"/>
</dbReference>
<dbReference type="EMBL" id="FN543107">
    <property type="protein sequence ID" value="CBA32692.1"/>
    <property type="molecule type" value="Genomic_DNA"/>
</dbReference>
<dbReference type="SUPFAM" id="SSF53098">
    <property type="entry name" value="Ribonuclease H-like"/>
    <property type="match status" value="1"/>
</dbReference>
<dbReference type="InterPro" id="IPR015378">
    <property type="entry name" value="Transposase-like_Mu_C"/>
</dbReference>
<dbReference type="Pfam" id="PF09299">
    <property type="entry name" value="Mu-transpos_C"/>
    <property type="match status" value="1"/>
</dbReference>
<dbReference type="AlphaFoldDB" id="C9YFI6"/>
<organism evidence="3">
    <name type="scientific">Curvibacter symbiont subsp. Hydra magnipapillata</name>
    <dbReference type="NCBI Taxonomy" id="667019"/>
    <lineage>
        <taxon>Bacteria</taxon>
        <taxon>Pseudomonadati</taxon>
        <taxon>Pseudomonadota</taxon>
        <taxon>Betaproteobacteria</taxon>
        <taxon>Burkholderiales</taxon>
        <taxon>Comamonadaceae</taxon>
        <taxon>Curvibacter</taxon>
    </lineage>
</organism>
<evidence type="ECO:0000259" key="2">
    <source>
        <dbReference type="PROSITE" id="PS50994"/>
    </source>
</evidence>
<feature type="region of interest" description="Disordered" evidence="1">
    <location>
        <begin position="440"/>
        <end position="499"/>
    </location>
</feature>
<dbReference type="GO" id="GO:0015074">
    <property type="term" value="P:DNA integration"/>
    <property type="evidence" value="ECO:0007669"/>
    <property type="project" value="InterPro"/>
</dbReference>
<dbReference type="InterPro" id="IPR012337">
    <property type="entry name" value="RNaseH-like_sf"/>
</dbReference>
<sequence>MYRNRGGKSKSRIAPEVEAIISKTLKDFHDTDQHRSIAATIKEIRRLCSNAELKLPAINTIRARISQTNGPERTLARYGAAVAHAKHQPIKGVIPDAEWPLSIVEVDHTQLPVMIVDDKHRKSIKRAWITLAIDVFSRVCLGMFLSLEAPSAMSAGMCITHAILPKEAWLRRKGISSIEWPMWGLMGVLHMDNAREFRGHMFKAACRVYDIDIHLRPVKKPRYGAHIERLMGTVSEGLKTVKGATFSGPDELYEYDPEGNACMTMGEIEKWLVLFFARYHLEDHGGIGMPPLVKWRQGLLGTKDKPGRGLPARRTDEELLRINFTPFIERTIQAYGVVIDDVHYYHDILRAWMGVMDPEFPKHKRKFKFHRDPRDISQLYFYDEISKRYVAIPYRDSSLPPVSIWELRSAQGLAEERGISKENEKAVFAIINEQRALEEEAAGKTKVARREAQRRVEHEKTRTEKKKTMPNVAAPVKSSAPPPAVRGYNPDDVQALDDE</sequence>
<dbReference type="PROSITE" id="PS50994">
    <property type="entry name" value="INTEGRASE"/>
    <property type="match status" value="1"/>
</dbReference>
<feature type="domain" description="Integrase catalytic" evidence="2">
    <location>
        <begin position="96"/>
        <end position="299"/>
    </location>
</feature>
<evidence type="ECO:0000313" key="3">
    <source>
        <dbReference type="EMBL" id="CBA32692.1"/>
    </source>
</evidence>